<accession>A0AAW2YWT0</accession>
<keyword evidence="3" id="KW-1185">Reference proteome</keyword>
<feature type="compositionally biased region" description="Polar residues" evidence="1">
    <location>
        <begin position="164"/>
        <end position="173"/>
    </location>
</feature>
<evidence type="ECO:0000256" key="1">
    <source>
        <dbReference type="SAM" id="MobiDB-lite"/>
    </source>
</evidence>
<feature type="region of interest" description="Disordered" evidence="1">
    <location>
        <begin position="160"/>
        <end position="184"/>
    </location>
</feature>
<proteinExistence type="predicted"/>
<reference evidence="2 3" key="1">
    <citation type="submission" date="2024-03" db="EMBL/GenBank/DDBJ databases">
        <title>The Acrasis kona genome and developmental transcriptomes reveal deep origins of eukaryotic multicellular pathways.</title>
        <authorList>
            <person name="Sheikh S."/>
            <person name="Fu C.-J."/>
            <person name="Brown M.W."/>
            <person name="Baldauf S.L."/>
        </authorList>
    </citation>
    <scope>NUCLEOTIDE SEQUENCE [LARGE SCALE GENOMIC DNA]</scope>
    <source>
        <strain evidence="2 3">ATCC MYA-3509</strain>
    </source>
</reference>
<sequence>MMNERRQANIKYEAMGANMWNISSQDSRNNFYQSTDVQNEKNISLPSIHHLLNSIPTPDFEQYPTHYKNERYEENTRFHPYRRNSEEQVHHRKNNFIAITHQDYQSPQAARHLMVQEQRRYSHPIVIPLRQDYHTEGTIIDSDSSDGGSGSPLQFVIHKEEKSVPSQQGSQSETSDELASSLFESSNPSDFKEALSLVLPVRVLAYVLGLNSDPQKGWRYRDIKRLLFDNLPQAQQNLIKNNSEHSLLNQRLPNRLTMEQFCRRLLLLVYHFVVRDGKEPKFWKRDGTNRDMVNKVLLQSAPRFHQSLSPNVALTVHTLISSGMSMNEAIERANRK</sequence>
<evidence type="ECO:0000313" key="2">
    <source>
        <dbReference type="EMBL" id="KAL0481215.1"/>
    </source>
</evidence>
<gene>
    <name evidence="2" type="ORF">AKO1_003185</name>
</gene>
<evidence type="ECO:0000313" key="3">
    <source>
        <dbReference type="Proteomes" id="UP001431209"/>
    </source>
</evidence>
<dbReference type="EMBL" id="JAOPGA020000736">
    <property type="protein sequence ID" value="KAL0481215.1"/>
    <property type="molecule type" value="Genomic_DNA"/>
</dbReference>
<name>A0AAW2YWT0_9EUKA</name>
<comment type="caution">
    <text evidence="2">The sequence shown here is derived from an EMBL/GenBank/DDBJ whole genome shotgun (WGS) entry which is preliminary data.</text>
</comment>
<dbReference type="AlphaFoldDB" id="A0AAW2YWT0"/>
<protein>
    <submittedName>
        <fullName evidence="2">Uncharacterized protein</fullName>
    </submittedName>
</protein>
<dbReference type="Proteomes" id="UP001431209">
    <property type="component" value="Unassembled WGS sequence"/>
</dbReference>
<organism evidence="2 3">
    <name type="scientific">Acrasis kona</name>
    <dbReference type="NCBI Taxonomy" id="1008807"/>
    <lineage>
        <taxon>Eukaryota</taxon>
        <taxon>Discoba</taxon>
        <taxon>Heterolobosea</taxon>
        <taxon>Tetramitia</taxon>
        <taxon>Eutetramitia</taxon>
        <taxon>Acrasidae</taxon>
        <taxon>Acrasis</taxon>
    </lineage>
</organism>